<dbReference type="GeneID" id="29558854"/>
<proteinExistence type="inferred from homology"/>
<dbReference type="AlphaFoldDB" id="A0A087PM94"/>
<evidence type="ECO:0000256" key="5">
    <source>
        <dbReference type="ARBA" id="ARBA00022989"/>
    </source>
</evidence>
<evidence type="ECO:0000256" key="6">
    <source>
        <dbReference type="ARBA" id="ARBA00023065"/>
    </source>
</evidence>
<keyword evidence="3" id="KW-1003">Cell membrane</keyword>
<organism evidence="9 10">
    <name type="scientific">Acetobacter malorum</name>
    <dbReference type="NCBI Taxonomy" id="178901"/>
    <lineage>
        <taxon>Bacteria</taxon>
        <taxon>Pseudomonadati</taxon>
        <taxon>Pseudomonadota</taxon>
        <taxon>Alphaproteobacteria</taxon>
        <taxon>Acetobacterales</taxon>
        <taxon>Acetobacteraceae</taxon>
        <taxon>Acetobacter</taxon>
    </lineage>
</organism>
<dbReference type="EMBL" id="LHZX01000303">
    <property type="protein sequence ID" value="KXV68756.1"/>
    <property type="molecule type" value="Genomic_DNA"/>
</dbReference>
<keyword evidence="7" id="KW-0472">Membrane</keyword>
<evidence type="ECO:0000313" key="10">
    <source>
        <dbReference type="Proteomes" id="UP000075377"/>
    </source>
</evidence>
<dbReference type="PANTHER" id="PTHR33281">
    <property type="entry name" value="UPF0187 PROTEIN YNEE"/>
    <property type="match status" value="1"/>
</dbReference>
<dbReference type="GO" id="GO:0005254">
    <property type="term" value="F:chloride channel activity"/>
    <property type="evidence" value="ECO:0007669"/>
    <property type="project" value="InterPro"/>
</dbReference>
<comment type="caution">
    <text evidence="9">The sequence shown here is derived from an EMBL/GenBank/DDBJ whole genome shotgun (WGS) entry which is preliminary data.</text>
</comment>
<dbReference type="InterPro" id="IPR044669">
    <property type="entry name" value="YneE/VCCN1/2-like"/>
</dbReference>
<dbReference type="Pfam" id="PF25539">
    <property type="entry name" value="Bestrophin_2"/>
    <property type="match status" value="1"/>
</dbReference>
<dbReference type="RefSeq" id="WP_043552354.1">
    <property type="nucleotide sequence ID" value="NZ_CALAZD010000128.1"/>
</dbReference>
<evidence type="ECO:0000256" key="8">
    <source>
        <dbReference type="ARBA" id="ARBA00034708"/>
    </source>
</evidence>
<protein>
    <submittedName>
        <fullName evidence="9">Uncharacterized protein</fullName>
    </submittedName>
</protein>
<evidence type="ECO:0000256" key="4">
    <source>
        <dbReference type="ARBA" id="ARBA00022692"/>
    </source>
</evidence>
<keyword evidence="2" id="KW-0813">Transport</keyword>
<dbReference type="Proteomes" id="UP000075377">
    <property type="component" value="Unassembled WGS sequence"/>
</dbReference>
<dbReference type="PANTHER" id="PTHR33281:SF19">
    <property type="entry name" value="VOLTAGE-DEPENDENT ANION CHANNEL-FORMING PROTEIN YNEE"/>
    <property type="match status" value="1"/>
</dbReference>
<evidence type="ECO:0000256" key="3">
    <source>
        <dbReference type="ARBA" id="ARBA00022475"/>
    </source>
</evidence>
<accession>A0A087PM94</accession>
<keyword evidence="4" id="KW-0812">Transmembrane</keyword>
<keyword evidence="6" id="KW-0406">Ion transport</keyword>
<gene>
    <name evidence="9" type="ORF">AD951_09960</name>
</gene>
<evidence type="ECO:0000256" key="2">
    <source>
        <dbReference type="ARBA" id="ARBA00022448"/>
    </source>
</evidence>
<comment type="subcellular location">
    <subcellularLocation>
        <location evidence="1">Cell membrane</location>
        <topology evidence="1">Multi-pass membrane protein</topology>
    </subcellularLocation>
</comment>
<evidence type="ECO:0000256" key="7">
    <source>
        <dbReference type="ARBA" id="ARBA00023136"/>
    </source>
</evidence>
<dbReference type="PATRIC" id="fig|178901.10.peg.2442"/>
<sequence length="291" mass="31747">MIVDQRIGLRIISKEIFGVILLMAAWDLIVVILFQVFHQEWMEQPSLPTSLIGSALALFMGFRSNSAYARWWEARTLWGSITNNSRSFGRQVGTLLKDRPDLMMGMAAYPHALRGALGNVDVSADVNRLLPPEMAKAIAGWRNQPNAILYQLGLGVSDEVAKKGIDGAVHGQIDRILSDLANAQGGLERIRNTPLPMQFSALPRALVNVFCIVLPLSMVQTLEWITPLGSSLVGILFLVLDKSANDLQEPFASTPHALPMAAMARTIEIDVVQPTGLPLPPPITAVNGIQP</sequence>
<reference evidence="9 10" key="1">
    <citation type="submission" date="2015-06" db="EMBL/GenBank/DDBJ databases">
        <title>Improved classification and identification of acetic acid bacteria using matrix-assisted laser desorption/ionization time-of-flight mass spectrometry; Gluconobacter nephelii and Gluconobacter uchimurae are later heterotypic synonyms of Gluconobacter japonicus and Gluconobacter oxydans, respectively.</title>
        <authorList>
            <person name="Li L."/>
            <person name="Cleenwerck I."/>
            <person name="De Vuyst L."/>
            <person name="Vandamme P."/>
        </authorList>
    </citation>
    <scope>NUCLEOTIDE SEQUENCE [LARGE SCALE GENOMIC DNA]</scope>
    <source>
        <strain evidence="9 10">LMG 1699</strain>
    </source>
</reference>
<evidence type="ECO:0000256" key="1">
    <source>
        <dbReference type="ARBA" id="ARBA00004651"/>
    </source>
</evidence>
<name>A0A087PM94_9PROT</name>
<dbReference type="OrthoDB" id="445589at2"/>
<keyword evidence="5" id="KW-1133">Transmembrane helix</keyword>
<dbReference type="GO" id="GO:0005886">
    <property type="term" value="C:plasma membrane"/>
    <property type="evidence" value="ECO:0007669"/>
    <property type="project" value="UniProtKB-SubCell"/>
</dbReference>
<evidence type="ECO:0000313" key="9">
    <source>
        <dbReference type="EMBL" id="KXV68756.1"/>
    </source>
</evidence>
<comment type="similarity">
    <text evidence="8">Belongs to the anion channel-forming bestrophin (TC 1.A.46) family.</text>
</comment>